<dbReference type="EMBL" id="MCFL01000004">
    <property type="protein sequence ID" value="ORZ39957.1"/>
    <property type="molecule type" value="Genomic_DNA"/>
</dbReference>
<sequence>MATSNSLFGAHRAIRGAVSNITAALTSTYPSSSPTARAESPYNNINASSSRTDVFPRTVTSKLSFSPLLVGVGDVTQPAGLTPRAPATAKADVPPRTINPPTWPKSIPILRRPSPAANCACQSIKPGQKKRPCLAMAPPKGDIFSTFGVVMTSNRSHAPTLRRFLDSMVKFCSDCDRAKMLVIVPSKDLGAFTEIRNKHGQQLPKLEFVPFNKIFPAINKALEGKTPGWPRGWSGWDEDKFVNGTNVPMYQSLQKLYGCLHLAREYCTLLDSSGFFVRYATIADIYGGFRKSPYYLYSSYFRHRHPATQAAAKILGYEEEWGWTLEEHNWSVDTNILAELERIIHEARPSLQHLELGMSIETMYWVYLMHNRHRYSRFLVFDTANLFGFQVIDGMRRLGNWEDDWYSPWEDLRWYLEKDPKLIDLAVNIVNKNKFKMYRSSEHPSSVTFLERAASIVMCVGEQPEKIYNLAMQGVFNKGGDQMEDNSVEDSLKR</sequence>
<dbReference type="AlphaFoldDB" id="A0A1Y2HZB9"/>
<dbReference type="Proteomes" id="UP000193411">
    <property type="component" value="Unassembled WGS sequence"/>
</dbReference>
<comment type="caution">
    <text evidence="2">The sequence shown here is derived from an EMBL/GenBank/DDBJ whole genome shotgun (WGS) entry which is preliminary data.</text>
</comment>
<keyword evidence="3" id="KW-1185">Reference proteome</keyword>
<gene>
    <name evidence="2" type="ORF">BCR44DRAFT_1425979</name>
</gene>
<protein>
    <submittedName>
        <fullName evidence="2">Uncharacterized protein</fullName>
    </submittedName>
</protein>
<evidence type="ECO:0000313" key="3">
    <source>
        <dbReference type="Proteomes" id="UP000193411"/>
    </source>
</evidence>
<reference evidence="2 3" key="1">
    <citation type="submission" date="2016-07" db="EMBL/GenBank/DDBJ databases">
        <title>Pervasive Adenine N6-methylation of Active Genes in Fungi.</title>
        <authorList>
            <consortium name="DOE Joint Genome Institute"/>
            <person name="Mondo S.J."/>
            <person name="Dannebaum R.O."/>
            <person name="Kuo R.C."/>
            <person name="Labutti K."/>
            <person name="Haridas S."/>
            <person name="Kuo A."/>
            <person name="Salamov A."/>
            <person name="Ahrendt S.R."/>
            <person name="Lipzen A."/>
            <person name="Sullivan W."/>
            <person name="Andreopoulos W.B."/>
            <person name="Clum A."/>
            <person name="Lindquist E."/>
            <person name="Daum C."/>
            <person name="Ramamoorthy G.K."/>
            <person name="Gryganskyi A."/>
            <person name="Culley D."/>
            <person name="Magnuson J.K."/>
            <person name="James T.Y."/>
            <person name="O'Malley M.A."/>
            <person name="Stajich J.E."/>
            <person name="Spatafora J.W."/>
            <person name="Visel A."/>
            <person name="Grigoriev I.V."/>
        </authorList>
    </citation>
    <scope>NUCLEOTIDE SEQUENCE [LARGE SCALE GENOMIC DNA]</scope>
    <source>
        <strain evidence="2 3">PL171</strain>
    </source>
</reference>
<evidence type="ECO:0000256" key="1">
    <source>
        <dbReference type="SAM" id="MobiDB-lite"/>
    </source>
</evidence>
<proteinExistence type="predicted"/>
<evidence type="ECO:0000313" key="2">
    <source>
        <dbReference type="EMBL" id="ORZ39957.1"/>
    </source>
</evidence>
<feature type="region of interest" description="Disordered" evidence="1">
    <location>
        <begin position="83"/>
        <end position="106"/>
    </location>
</feature>
<name>A0A1Y2HZB9_9FUNG</name>
<accession>A0A1Y2HZB9</accession>
<organism evidence="2 3">
    <name type="scientific">Catenaria anguillulae PL171</name>
    <dbReference type="NCBI Taxonomy" id="765915"/>
    <lineage>
        <taxon>Eukaryota</taxon>
        <taxon>Fungi</taxon>
        <taxon>Fungi incertae sedis</taxon>
        <taxon>Blastocladiomycota</taxon>
        <taxon>Blastocladiomycetes</taxon>
        <taxon>Blastocladiales</taxon>
        <taxon>Catenariaceae</taxon>
        <taxon>Catenaria</taxon>
    </lineage>
</organism>